<name>A0ABS0ZBB1_9GAMM</name>
<dbReference type="Pfam" id="PF12680">
    <property type="entry name" value="SnoaL_2"/>
    <property type="match status" value="1"/>
</dbReference>
<dbReference type="Gene3D" id="3.10.450.50">
    <property type="match status" value="1"/>
</dbReference>
<protein>
    <submittedName>
        <fullName evidence="2">Nuclear transport factor 2 family protein</fullName>
    </submittedName>
</protein>
<dbReference type="RefSeq" id="WP_199462555.1">
    <property type="nucleotide sequence ID" value="NZ_JAEMUH010000008.1"/>
</dbReference>
<evidence type="ECO:0000313" key="3">
    <source>
        <dbReference type="Proteomes" id="UP000598488"/>
    </source>
</evidence>
<dbReference type="EMBL" id="JAEMUH010000008">
    <property type="protein sequence ID" value="MBJ7550952.1"/>
    <property type="molecule type" value="Genomic_DNA"/>
</dbReference>
<accession>A0ABS0ZBB1</accession>
<organism evidence="2 3">
    <name type="scientific">Marinomonas ostreistagni</name>
    <dbReference type="NCBI Taxonomy" id="359209"/>
    <lineage>
        <taxon>Bacteria</taxon>
        <taxon>Pseudomonadati</taxon>
        <taxon>Pseudomonadota</taxon>
        <taxon>Gammaproteobacteria</taxon>
        <taxon>Oceanospirillales</taxon>
        <taxon>Oceanospirillaceae</taxon>
        <taxon>Marinomonas</taxon>
    </lineage>
</organism>
<proteinExistence type="predicted"/>
<sequence length="151" mass="17718">MQARNLHSDSANELIERFKDFYKDVKRPKLDAIGDVYASTVKFRDPVHQVQGLAELHAYLSDACENVESGRFEFLDQLVGKDTAYIKWNMYFSHPKLGKETHVVRGMSQIQFTDRIFYHEDVYDMGQMIYEHVPVVGWAVKKLRKRMATER</sequence>
<dbReference type="SUPFAM" id="SSF54427">
    <property type="entry name" value="NTF2-like"/>
    <property type="match status" value="1"/>
</dbReference>
<dbReference type="InterPro" id="IPR032710">
    <property type="entry name" value="NTF2-like_dom_sf"/>
</dbReference>
<dbReference type="Proteomes" id="UP000598488">
    <property type="component" value="Unassembled WGS sequence"/>
</dbReference>
<reference evidence="2 3" key="1">
    <citation type="submission" date="2020-12" db="EMBL/GenBank/DDBJ databases">
        <title>Comparative genome analysis of fungal antagonists Marinomonas ostreistagni 398 and M. spartinae 468.</title>
        <authorList>
            <person name="Fields J.L."/>
            <person name="Mavrodi O.V."/>
            <person name="Biber P.D."/>
            <person name="Indest K.J."/>
            <person name="Mavrodi D.V."/>
        </authorList>
    </citation>
    <scope>NUCLEOTIDE SEQUENCE [LARGE SCALE GENOMIC DNA]</scope>
    <source>
        <strain evidence="2 3">USM7</strain>
    </source>
</reference>
<dbReference type="InterPro" id="IPR037401">
    <property type="entry name" value="SnoaL-like"/>
</dbReference>
<evidence type="ECO:0000313" key="2">
    <source>
        <dbReference type="EMBL" id="MBJ7550952.1"/>
    </source>
</evidence>
<comment type="caution">
    <text evidence="2">The sequence shown here is derived from an EMBL/GenBank/DDBJ whole genome shotgun (WGS) entry which is preliminary data.</text>
</comment>
<keyword evidence="3" id="KW-1185">Reference proteome</keyword>
<feature type="domain" description="SnoaL-like" evidence="1">
    <location>
        <begin position="19"/>
        <end position="114"/>
    </location>
</feature>
<evidence type="ECO:0000259" key="1">
    <source>
        <dbReference type="Pfam" id="PF12680"/>
    </source>
</evidence>
<gene>
    <name evidence="2" type="ORF">JHD44_09690</name>
</gene>